<accession>A0A7W9M1A1</accession>
<evidence type="ECO:0000313" key="1">
    <source>
        <dbReference type="EMBL" id="MBB5803759.1"/>
    </source>
</evidence>
<organism evidence="1 2">
    <name type="scientific">Saccharothrix ecbatanensis</name>
    <dbReference type="NCBI Taxonomy" id="1105145"/>
    <lineage>
        <taxon>Bacteria</taxon>
        <taxon>Bacillati</taxon>
        <taxon>Actinomycetota</taxon>
        <taxon>Actinomycetes</taxon>
        <taxon>Pseudonocardiales</taxon>
        <taxon>Pseudonocardiaceae</taxon>
        <taxon>Saccharothrix</taxon>
    </lineage>
</organism>
<proteinExistence type="predicted"/>
<reference evidence="1 2" key="1">
    <citation type="submission" date="2020-08" db="EMBL/GenBank/DDBJ databases">
        <title>Sequencing the genomes of 1000 actinobacteria strains.</title>
        <authorList>
            <person name="Klenk H.-P."/>
        </authorList>
    </citation>
    <scope>NUCLEOTIDE SEQUENCE [LARGE SCALE GENOMIC DNA]</scope>
    <source>
        <strain evidence="1 2">DSM 45486</strain>
    </source>
</reference>
<keyword evidence="2" id="KW-1185">Reference proteome</keyword>
<dbReference type="EMBL" id="JACHMO010000001">
    <property type="protein sequence ID" value="MBB5803759.1"/>
    <property type="molecule type" value="Genomic_DNA"/>
</dbReference>
<dbReference type="AlphaFoldDB" id="A0A7W9M1A1"/>
<gene>
    <name evidence="1" type="ORF">F4560_003527</name>
</gene>
<name>A0A7W9M1A1_9PSEU</name>
<dbReference type="Proteomes" id="UP000552097">
    <property type="component" value="Unassembled WGS sequence"/>
</dbReference>
<dbReference type="RefSeq" id="WP_184921236.1">
    <property type="nucleotide sequence ID" value="NZ_JACHMO010000001.1"/>
</dbReference>
<protein>
    <submittedName>
        <fullName evidence="1">Uncharacterized protein</fullName>
    </submittedName>
</protein>
<sequence>MSGGANSKSDRVAPEHRGTWPERFAVSAAEQLSARVDGPVLLCRVLDHTNWH</sequence>
<comment type="caution">
    <text evidence="1">The sequence shown here is derived from an EMBL/GenBank/DDBJ whole genome shotgun (WGS) entry which is preliminary data.</text>
</comment>
<evidence type="ECO:0000313" key="2">
    <source>
        <dbReference type="Proteomes" id="UP000552097"/>
    </source>
</evidence>